<proteinExistence type="predicted"/>
<feature type="compositionally biased region" description="Basic and acidic residues" evidence="1">
    <location>
        <begin position="97"/>
        <end position="117"/>
    </location>
</feature>
<dbReference type="EMBL" id="MN740650">
    <property type="protein sequence ID" value="QHS79675.1"/>
    <property type="molecule type" value="Genomic_DNA"/>
</dbReference>
<dbReference type="AlphaFoldDB" id="A0A6C0AK13"/>
<reference evidence="2" key="1">
    <citation type="journal article" date="2020" name="Nature">
        <title>Giant virus diversity and host interactions through global metagenomics.</title>
        <authorList>
            <person name="Schulz F."/>
            <person name="Roux S."/>
            <person name="Paez-Espino D."/>
            <person name="Jungbluth S."/>
            <person name="Walsh D.A."/>
            <person name="Denef V.J."/>
            <person name="McMahon K.D."/>
            <person name="Konstantinidis K.T."/>
            <person name="Eloe-Fadrosh E.A."/>
            <person name="Kyrpides N.C."/>
            <person name="Woyke T."/>
        </authorList>
    </citation>
    <scope>NUCLEOTIDE SEQUENCE</scope>
    <source>
        <strain evidence="2">GVMAG-S-1035303-20</strain>
    </source>
</reference>
<sequence length="127" mass="14606">MSTSVDLNTMSLMALKKMAKGRRIKQYYILPKTKLVELLSLPELPQKYTIEKMTIVELRETAKERGLRGFWSLNKEDLTRTLFPKDDDTIENASPHQKKEDNGQAGEHEEPQKKNTDEVGVQMVENA</sequence>
<organism evidence="2">
    <name type="scientific">viral metagenome</name>
    <dbReference type="NCBI Taxonomy" id="1070528"/>
    <lineage>
        <taxon>unclassified sequences</taxon>
        <taxon>metagenomes</taxon>
        <taxon>organismal metagenomes</taxon>
    </lineage>
</organism>
<accession>A0A6C0AK13</accession>
<feature type="region of interest" description="Disordered" evidence="1">
    <location>
        <begin position="83"/>
        <end position="127"/>
    </location>
</feature>
<evidence type="ECO:0000313" key="2">
    <source>
        <dbReference type="EMBL" id="QHS79675.1"/>
    </source>
</evidence>
<protein>
    <recommendedName>
        <fullName evidence="3">Rho termination factor N-terminal domain-containing protein</fullName>
    </recommendedName>
</protein>
<name>A0A6C0AK13_9ZZZZ</name>
<evidence type="ECO:0000256" key="1">
    <source>
        <dbReference type="SAM" id="MobiDB-lite"/>
    </source>
</evidence>
<evidence type="ECO:0008006" key="3">
    <source>
        <dbReference type="Google" id="ProtNLM"/>
    </source>
</evidence>